<keyword evidence="1" id="KW-0175">Coiled coil</keyword>
<dbReference type="OrthoDB" id="1729795at2"/>
<organism evidence="2 3">
    <name type="scientific">Thermosediminibacter litoriperuensis</name>
    <dbReference type="NCBI Taxonomy" id="291989"/>
    <lineage>
        <taxon>Bacteria</taxon>
        <taxon>Bacillati</taxon>
        <taxon>Bacillota</taxon>
        <taxon>Clostridia</taxon>
        <taxon>Thermosediminibacterales</taxon>
        <taxon>Thermosediminibacteraceae</taxon>
        <taxon>Thermosediminibacter</taxon>
    </lineage>
</organism>
<evidence type="ECO:0000313" key="2">
    <source>
        <dbReference type="EMBL" id="TYP53264.1"/>
    </source>
</evidence>
<comment type="caution">
    <text evidence="2">The sequence shown here is derived from an EMBL/GenBank/DDBJ whole genome shotgun (WGS) entry which is preliminary data.</text>
</comment>
<evidence type="ECO:0000256" key="1">
    <source>
        <dbReference type="SAM" id="Coils"/>
    </source>
</evidence>
<dbReference type="Proteomes" id="UP000322294">
    <property type="component" value="Unassembled WGS sequence"/>
</dbReference>
<proteinExistence type="predicted"/>
<feature type="coiled-coil region" evidence="1">
    <location>
        <begin position="104"/>
        <end position="131"/>
    </location>
</feature>
<dbReference type="EMBL" id="VNHO01000016">
    <property type="protein sequence ID" value="TYP53264.1"/>
    <property type="molecule type" value="Genomic_DNA"/>
</dbReference>
<evidence type="ECO:0000313" key="3">
    <source>
        <dbReference type="Proteomes" id="UP000322294"/>
    </source>
</evidence>
<reference evidence="2 3" key="1">
    <citation type="submission" date="2019-07" db="EMBL/GenBank/DDBJ databases">
        <title>Genomic Encyclopedia of Type Strains, Phase I: the one thousand microbial genomes (KMG-I) project.</title>
        <authorList>
            <person name="Kyrpides N."/>
        </authorList>
    </citation>
    <scope>NUCLEOTIDE SEQUENCE [LARGE SCALE GENOMIC DNA]</scope>
    <source>
        <strain evidence="2 3">DSM 16647</strain>
    </source>
</reference>
<dbReference type="AlphaFoldDB" id="A0A5S5AQ55"/>
<name>A0A5S5AQ55_9FIRM</name>
<gene>
    <name evidence="2" type="ORF">LZ11_01615</name>
</gene>
<accession>A0A5S5AQ55</accession>
<protein>
    <submittedName>
        <fullName evidence="2">Uncharacterized protein</fullName>
    </submittedName>
</protein>
<dbReference type="RefSeq" id="WP_148867357.1">
    <property type="nucleotide sequence ID" value="NZ_VNHO01000016.1"/>
</dbReference>
<sequence>MPDDKGRTFMTEVDKRLETETAQRINQVFNEQRLQPDTYQNNQHKQFAQDIQCICDLAREQHMTTEQQIQSTLNQASTNIMDSRRLESIFNAAQQLQQAARMGFSNLQVNAKQYRQTLEQMEKQCHEQQVATDMQVVQAMQQAISAMAQAQSALLQSQAIGKIFDSITRCGDVLAQIEQANTALPQ</sequence>
<keyword evidence="3" id="KW-1185">Reference proteome</keyword>